<organism evidence="2 3">
    <name type="scientific">Meristemomyces frigidus</name>
    <dbReference type="NCBI Taxonomy" id="1508187"/>
    <lineage>
        <taxon>Eukaryota</taxon>
        <taxon>Fungi</taxon>
        <taxon>Dikarya</taxon>
        <taxon>Ascomycota</taxon>
        <taxon>Pezizomycotina</taxon>
        <taxon>Dothideomycetes</taxon>
        <taxon>Dothideomycetidae</taxon>
        <taxon>Mycosphaerellales</taxon>
        <taxon>Teratosphaeriaceae</taxon>
        <taxon>Meristemomyces</taxon>
    </lineage>
</organism>
<comment type="caution">
    <text evidence="2">The sequence shown here is derived from an EMBL/GenBank/DDBJ whole genome shotgun (WGS) entry which is preliminary data.</text>
</comment>
<evidence type="ECO:0000256" key="1">
    <source>
        <dbReference type="SAM" id="SignalP"/>
    </source>
</evidence>
<evidence type="ECO:0000313" key="2">
    <source>
        <dbReference type="EMBL" id="KAK5114194.1"/>
    </source>
</evidence>
<keyword evidence="1" id="KW-0732">Signal</keyword>
<dbReference type="EMBL" id="JAVRRL010000019">
    <property type="protein sequence ID" value="KAK5114194.1"/>
    <property type="molecule type" value="Genomic_DNA"/>
</dbReference>
<dbReference type="SUPFAM" id="SSF53474">
    <property type="entry name" value="alpha/beta-Hydrolases"/>
    <property type="match status" value="1"/>
</dbReference>
<feature type="chain" id="PRO_5043039329" description="Alpha/beta-hydrolase" evidence="1">
    <location>
        <begin position="20"/>
        <end position="303"/>
    </location>
</feature>
<protein>
    <recommendedName>
        <fullName evidence="4">Alpha/beta-hydrolase</fullName>
    </recommendedName>
</protein>
<dbReference type="Gene3D" id="3.40.50.1820">
    <property type="entry name" value="alpha/beta hydrolase"/>
    <property type="match status" value="1"/>
</dbReference>
<evidence type="ECO:0008006" key="4">
    <source>
        <dbReference type="Google" id="ProtNLM"/>
    </source>
</evidence>
<sequence length="303" mass="32157">MALFFLSSVSVCLLPGLAAALLQSQNDTLHSTFRLTPSPIAAAKVINATVHNVEVALNVERSNDAGSLIQAYEPSGIRNLWDEFLDPFAIALAGYAVLAPDYVGLAVPNVTSPYFIILPSQANDVSTMPSLILAFYRPQLYHAVTAAQSDWPTLLSEEFVVAGQSQGGAVAWSAAQRQHDPPVAGYLGTMAASPFTDVIADIGDLSGVEQADINLPRTVADNALEDNARVAGIAQGLDVVLPAFSIGEWLTPLGVARRNLLHESSGGRTTGGQLSAAEGGTLEILKPGWNESWAANWYREKTM</sequence>
<proteinExistence type="predicted"/>
<accession>A0AAN7YQ30</accession>
<gene>
    <name evidence="2" type="ORF">LTR62_002764</name>
</gene>
<name>A0AAN7YQ30_9PEZI</name>
<dbReference type="Proteomes" id="UP001310890">
    <property type="component" value="Unassembled WGS sequence"/>
</dbReference>
<evidence type="ECO:0000313" key="3">
    <source>
        <dbReference type="Proteomes" id="UP001310890"/>
    </source>
</evidence>
<feature type="signal peptide" evidence="1">
    <location>
        <begin position="1"/>
        <end position="19"/>
    </location>
</feature>
<dbReference type="InterPro" id="IPR029058">
    <property type="entry name" value="AB_hydrolase_fold"/>
</dbReference>
<reference evidence="2" key="1">
    <citation type="submission" date="2023-08" db="EMBL/GenBank/DDBJ databases">
        <title>Black Yeasts Isolated from many extreme environments.</title>
        <authorList>
            <person name="Coleine C."/>
            <person name="Stajich J.E."/>
            <person name="Selbmann L."/>
        </authorList>
    </citation>
    <scope>NUCLEOTIDE SEQUENCE</scope>
    <source>
        <strain evidence="2">CCFEE 5401</strain>
    </source>
</reference>
<dbReference type="AlphaFoldDB" id="A0AAN7YQ30"/>